<reference evidence="1" key="2">
    <citation type="journal article" date="2020" name="Nat. Commun.">
        <title>Large-scale genome sequencing of mycorrhizal fungi provides insights into the early evolution of symbiotic traits.</title>
        <authorList>
            <person name="Miyauchi S."/>
            <person name="Kiss E."/>
            <person name="Kuo A."/>
            <person name="Drula E."/>
            <person name="Kohler A."/>
            <person name="Sanchez-Garcia M."/>
            <person name="Morin E."/>
            <person name="Andreopoulos B."/>
            <person name="Barry K.W."/>
            <person name="Bonito G."/>
            <person name="Buee M."/>
            <person name="Carver A."/>
            <person name="Chen C."/>
            <person name="Cichocki N."/>
            <person name="Clum A."/>
            <person name="Culley D."/>
            <person name="Crous P.W."/>
            <person name="Fauchery L."/>
            <person name="Girlanda M."/>
            <person name="Hayes R.D."/>
            <person name="Keri Z."/>
            <person name="LaButti K."/>
            <person name="Lipzen A."/>
            <person name="Lombard V."/>
            <person name="Magnuson J."/>
            <person name="Maillard F."/>
            <person name="Murat C."/>
            <person name="Nolan M."/>
            <person name="Ohm R.A."/>
            <person name="Pangilinan J."/>
            <person name="Pereira M.F."/>
            <person name="Perotto S."/>
            <person name="Peter M."/>
            <person name="Pfister S."/>
            <person name="Riley R."/>
            <person name="Sitrit Y."/>
            <person name="Stielow J.B."/>
            <person name="Szollosi G."/>
            <person name="Zifcakova L."/>
            <person name="Stursova M."/>
            <person name="Spatafora J.W."/>
            <person name="Tedersoo L."/>
            <person name="Vaario L.M."/>
            <person name="Yamada A."/>
            <person name="Yan M."/>
            <person name="Wang P."/>
            <person name="Xu J."/>
            <person name="Bruns T."/>
            <person name="Baldrian P."/>
            <person name="Vilgalys R."/>
            <person name="Dunand C."/>
            <person name="Henrissat B."/>
            <person name="Grigoriev I.V."/>
            <person name="Hibbett D."/>
            <person name="Nagy L.G."/>
            <person name="Martin F.M."/>
        </authorList>
    </citation>
    <scope>NUCLEOTIDE SEQUENCE</scope>
    <source>
        <strain evidence="1">BED1</strain>
    </source>
</reference>
<proteinExistence type="predicted"/>
<comment type="caution">
    <text evidence="1">The sequence shown here is derived from an EMBL/GenBank/DDBJ whole genome shotgun (WGS) entry which is preliminary data.</text>
</comment>
<sequence>MPASKEPASPVQSGFLLPNWATGPKPVLGKSQAQATGNWTKINQSKSVLDQLQPVATGLFAPIPWESCFVVVTQNSGDMPILNLYVINRECGCTPVATDIFGCLKCRNYNWTGHQLIATATAVQLHDQSSPVQLPVANWTFKHYALSPRWKKYHF</sequence>
<evidence type="ECO:0000313" key="2">
    <source>
        <dbReference type="Proteomes" id="UP001194468"/>
    </source>
</evidence>
<dbReference type="EMBL" id="WHUW01000119">
    <property type="protein sequence ID" value="KAF8422989.1"/>
    <property type="molecule type" value="Genomic_DNA"/>
</dbReference>
<protein>
    <submittedName>
        <fullName evidence="1">Uncharacterized protein</fullName>
    </submittedName>
</protein>
<reference evidence="1" key="1">
    <citation type="submission" date="2019-10" db="EMBL/GenBank/DDBJ databases">
        <authorList>
            <consortium name="DOE Joint Genome Institute"/>
            <person name="Kuo A."/>
            <person name="Miyauchi S."/>
            <person name="Kiss E."/>
            <person name="Drula E."/>
            <person name="Kohler A."/>
            <person name="Sanchez-Garcia M."/>
            <person name="Andreopoulos B."/>
            <person name="Barry K.W."/>
            <person name="Bonito G."/>
            <person name="Buee M."/>
            <person name="Carver A."/>
            <person name="Chen C."/>
            <person name="Cichocki N."/>
            <person name="Clum A."/>
            <person name="Culley D."/>
            <person name="Crous P.W."/>
            <person name="Fauchery L."/>
            <person name="Girlanda M."/>
            <person name="Hayes R."/>
            <person name="Keri Z."/>
            <person name="LaButti K."/>
            <person name="Lipzen A."/>
            <person name="Lombard V."/>
            <person name="Magnuson J."/>
            <person name="Maillard F."/>
            <person name="Morin E."/>
            <person name="Murat C."/>
            <person name="Nolan M."/>
            <person name="Ohm R."/>
            <person name="Pangilinan J."/>
            <person name="Pereira M."/>
            <person name="Perotto S."/>
            <person name="Peter M."/>
            <person name="Riley R."/>
            <person name="Sitrit Y."/>
            <person name="Stielow B."/>
            <person name="Szollosi G."/>
            <person name="Zifcakova L."/>
            <person name="Stursova M."/>
            <person name="Spatafora J.W."/>
            <person name="Tedersoo L."/>
            <person name="Vaario L.-M."/>
            <person name="Yamada A."/>
            <person name="Yan M."/>
            <person name="Wang P."/>
            <person name="Xu J."/>
            <person name="Bruns T."/>
            <person name="Baldrian P."/>
            <person name="Vilgalys R."/>
            <person name="Henrissat B."/>
            <person name="Grigoriev I.V."/>
            <person name="Hibbett D."/>
            <person name="Nagy L.G."/>
            <person name="Martin F.M."/>
        </authorList>
    </citation>
    <scope>NUCLEOTIDE SEQUENCE</scope>
    <source>
        <strain evidence="1">BED1</strain>
    </source>
</reference>
<dbReference type="AlphaFoldDB" id="A0AAD4BEK5"/>
<gene>
    <name evidence="1" type="ORF">L210DRAFT_3509837</name>
</gene>
<name>A0AAD4BEK5_BOLED</name>
<organism evidence="1 2">
    <name type="scientific">Boletus edulis BED1</name>
    <dbReference type="NCBI Taxonomy" id="1328754"/>
    <lineage>
        <taxon>Eukaryota</taxon>
        <taxon>Fungi</taxon>
        <taxon>Dikarya</taxon>
        <taxon>Basidiomycota</taxon>
        <taxon>Agaricomycotina</taxon>
        <taxon>Agaricomycetes</taxon>
        <taxon>Agaricomycetidae</taxon>
        <taxon>Boletales</taxon>
        <taxon>Boletineae</taxon>
        <taxon>Boletaceae</taxon>
        <taxon>Boletoideae</taxon>
        <taxon>Boletus</taxon>
    </lineage>
</organism>
<evidence type="ECO:0000313" key="1">
    <source>
        <dbReference type="EMBL" id="KAF8422989.1"/>
    </source>
</evidence>
<accession>A0AAD4BEK5</accession>
<dbReference type="Proteomes" id="UP001194468">
    <property type="component" value="Unassembled WGS sequence"/>
</dbReference>
<keyword evidence="2" id="KW-1185">Reference proteome</keyword>